<dbReference type="Pfam" id="PF13188">
    <property type="entry name" value="PAS_8"/>
    <property type="match status" value="1"/>
</dbReference>
<organism evidence="17 18">
    <name type="scientific">Nocardioides panaciterrulae</name>
    <dbReference type="NCBI Taxonomy" id="661492"/>
    <lineage>
        <taxon>Bacteria</taxon>
        <taxon>Bacillati</taxon>
        <taxon>Actinomycetota</taxon>
        <taxon>Actinomycetes</taxon>
        <taxon>Propionibacteriales</taxon>
        <taxon>Nocardioidaceae</taxon>
        <taxon>Nocardioides</taxon>
    </lineage>
</organism>
<feature type="compositionally biased region" description="Polar residues" evidence="14">
    <location>
        <begin position="533"/>
        <end position="545"/>
    </location>
</feature>
<keyword evidence="9 17" id="KW-0418">Kinase</keyword>
<dbReference type="PRINTS" id="PR00344">
    <property type="entry name" value="BCTRLSENSOR"/>
</dbReference>
<keyword evidence="6" id="KW-0808">Transferase</keyword>
<comment type="caution">
    <text evidence="17">The sequence shown here is derived from an EMBL/GenBank/DDBJ whole genome shotgun (WGS) entry which is preliminary data.</text>
</comment>
<dbReference type="Gene3D" id="3.30.565.10">
    <property type="entry name" value="Histidine kinase-like ATPase, C-terminal domain"/>
    <property type="match status" value="1"/>
</dbReference>
<dbReference type="InterPro" id="IPR036890">
    <property type="entry name" value="HATPase_C_sf"/>
</dbReference>
<evidence type="ECO:0000256" key="8">
    <source>
        <dbReference type="ARBA" id="ARBA00022741"/>
    </source>
</evidence>
<evidence type="ECO:0000256" key="15">
    <source>
        <dbReference type="SAM" id="Phobius"/>
    </source>
</evidence>
<keyword evidence="18" id="KW-1185">Reference proteome</keyword>
<dbReference type="SUPFAM" id="SSF103190">
    <property type="entry name" value="Sensory domain-like"/>
    <property type="match status" value="1"/>
</dbReference>
<dbReference type="SUPFAM" id="SSF55785">
    <property type="entry name" value="PYP-like sensor domain (PAS domain)"/>
    <property type="match status" value="1"/>
</dbReference>
<reference evidence="17 18" key="1">
    <citation type="submission" date="2020-07" db="EMBL/GenBank/DDBJ databases">
        <title>Sequencing the genomes of 1000 actinobacteria strains.</title>
        <authorList>
            <person name="Klenk H.-P."/>
        </authorList>
    </citation>
    <scope>NUCLEOTIDE SEQUENCE [LARGE SCALE GENOMIC DNA]</scope>
    <source>
        <strain evidence="17 18">DSM 21350</strain>
    </source>
</reference>
<dbReference type="EC" id="2.7.13.3" evidence="3"/>
<keyword evidence="8" id="KW-0547">Nucleotide-binding</keyword>
<dbReference type="InterPro" id="IPR003594">
    <property type="entry name" value="HATPase_dom"/>
</dbReference>
<dbReference type="Gene3D" id="3.30.450.20">
    <property type="entry name" value="PAS domain"/>
    <property type="match status" value="2"/>
</dbReference>
<keyword evidence="13 15" id="KW-0472">Membrane</keyword>
<feature type="transmembrane region" description="Helical" evidence="15">
    <location>
        <begin position="16"/>
        <end position="37"/>
    </location>
</feature>
<dbReference type="Proteomes" id="UP000535511">
    <property type="component" value="Unassembled WGS sequence"/>
</dbReference>
<keyword evidence="4" id="KW-1003">Cell membrane</keyword>
<gene>
    <name evidence="17" type="ORF">BJZ21_002231</name>
</gene>
<feature type="domain" description="Histidine kinase" evidence="16">
    <location>
        <begin position="308"/>
        <end position="531"/>
    </location>
</feature>
<dbReference type="Pfam" id="PF17203">
    <property type="entry name" value="sCache_3_2"/>
    <property type="match status" value="1"/>
</dbReference>
<evidence type="ECO:0000256" key="14">
    <source>
        <dbReference type="SAM" id="MobiDB-lite"/>
    </source>
</evidence>
<protein>
    <recommendedName>
        <fullName evidence="3">histidine kinase</fullName>
        <ecNumber evidence="3">2.7.13.3</ecNumber>
    </recommendedName>
</protein>
<sequence length="555" mass="58539">MGRPGSSDEPSVARQFLWLQVLVVVVLVVVATALALYDARQNARSSATARAVAVAESVADSPTVLDALDDADPSKTLQPLAERIRHDTGVDFVVVMKPDRTRYTHPNPSRIGEPFVGDLGEAPRGHVFTQEYTGTLGPSMRSVVPVFDDTGRVVALVSVGITITHIDQQVRRDLALILLVGLLVAGVGALGVWLISRRLRRQTHGLGEREITRMYEYYSAVLHAVREGLLLIDDRERVQLVNDEARRLLDLPDDVVGRPLGDLDLPPALVAAVLGSTPESDDIYVTGDHVLVVSTAPASWQGHEVGAVVSLRDHTELRSVTGELDVVRRLTDSLRAQTHESANRLHTVVSLVEMGRPEEAVAFATEELRLAQRLTDQVVGAVGDPVLAALLLGKSAEGAERGVDLEVEGELPAADLGVASRDLVTVVGNLVDNALDAVSGLPHARVSVDLAGGPDGVRVTVGDSGPGLTEQQAARAFDRGWTTKVEGAENGGRGVGLALVGQVARRHGGEVSVGSSPLGGAEFIVLLPRPGSRTGSRTGSPTVSGSEVGVGGIQA</sequence>
<dbReference type="InterPro" id="IPR016120">
    <property type="entry name" value="Sig_transdc_His_kin_SpoOB"/>
</dbReference>
<dbReference type="GO" id="GO:0005886">
    <property type="term" value="C:plasma membrane"/>
    <property type="evidence" value="ECO:0007669"/>
    <property type="project" value="UniProtKB-SubCell"/>
</dbReference>
<dbReference type="InterPro" id="IPR000014">
    <property type="entry name" value="PAS"/>
</dbReference>
<keyword evidence="11 15" id="KW-1133">Transmembrane helix</keyword>
<feature type="region of interest" description="Disordered" evidence="14">
    <location>
        <begin position="529"/>
        <end position="555"/>
    </location>
</feature>
<dbReference type="InterPro" id="IPR004358">
    <property type="entry name" value="Sig_transdc_His_kin-like_C"/>
</dbReference>
<dbReference type="InterPro" id="IPR035965">
    <property type="entry name" value="PAS-like_dom_sf"/>
</dbReference>
<comment type="subcellular location">
    <subcellularLocation>
        <location evidence="2">Cell membrane</location>
        <topology evidence="2">Multi-pass membrane protein</topology>
    </subcellularLocation>
</comment>
<dbReference type="SUPFAM" id="SSF55890">
    <property type="entry name" value="Sporulation response regulatory protein Spo0B"/>
    <property type="match status" value="1"/>
</dbReference>
<dbReference type="RefSeq" id="WP_179663818.1">
    <property type="nucleotide sequence ID" value="NZ_JACCBG010000001.1"/>
</dbReference>
<evidence type="ECO:0000256" key="6">
    <source>
        <dbReference type="ARBA" id="ARBA00022679"/>
    </source>
</evidence>
<evidence type="ECO:0000256" key="13">
    <source>
        <dbReference type="ARBA" id="ARBA00023136"/>
    </source>
</evidence>
<evidence type="ECO:0000256" key="3">
    <source>
        <dbReference type="ARBA" id="ARBA00012438"/>
    </source>
</evidence>
<keyword evidence="10" id="KW-0067">ATP-binding</keyword>
<keyword evidence="5" id="KW-0597">Phosphoprotein</keyword>
<dbReference type="PANTHER" id="PTHR44936">
    <property type="entry name" value="SENSOR PROTEIN CREC"/>
    <property type="match status" value="1"/>
</dbReference>
<dbReference type="Pfam" id="PF02518">
    <property type="entry name" value="HATPase_c"/>
    <property type="match status" value="1"/>
</dbReference>
<evidence type="ECO:0000259" key="16">
    <source>
        <dbReference type="PROSITE" id="PS50109"/>
    </source>
</evidence>
<dbReference type="PROSITE" id="PS50109">
    <property type="entry name" value="HIS_KIN"/>
    <property type="match status" value="1"/>
</dbReference>
<accession>A0A7Y9E6J9</accession>
<evidence type="ECO:0000256" key="2">
    <source>
        <dbReference type="ARBA" id="ARBA00004651"/>
    </source>
</evidence>
<dbReference type="AlphaFoldDB" id="A0A7Y9E6J9"/>
<evidence type="ECO:0000256" key="4">
    <source>
        <dbReference type="ARBA" id="ARBA00022475"/>
    </source>
</evidence>
<evidence type="ECO:0000256" key="7">
    <source>
        <dbReference type="ARBA" id="ARBA00022692"/>
    </source>
</evidence>
<dbReference type="SMART" id="SM00387">
    <property type="entry name" value="HATPase_c"/>
    <property type="match status" value="1"/>
</dbReference>
<feature type="transmembrane region" description="Helical" evidence="15">
    <location>
        <begin position="174"/>
        <end position="195"/>
    </location>
</feature>
<dbReference type="GO" id="GO:0005524">
    <property type="term" value="F:ATP binding"/>
    <property type="evidence" value="ECO:0007669"/>
    <property type="project" value="UniProtKB-KW"/>
</dbReference>
<evidence type="ECO:0000256" key="1">
    <source>
        <dbReference type="ARBA" id="ARBA00000085"/>
    </source>
</evidence>
<evidence type="ECO:0000256" key="9">
    <source>
        <dbReference type="ARBA" id="ARBA00022777"/>
    </source>
</evidence>
<evidence type="ECO:0000256" key="10">
    <source>
        <dbReference type="ARBA" id="ARBA00022840"/>
    </source>
</evidence>
<dbReference type="InterPro" id="IPR050980">
    <property type="entry name" value="2C_sensor_his_kinase"/>
</dbReference>
<dbReference type="GO" id="GO:0000155">
    <property type="term" value="F:phosphorelay sensor kinase activity"/>
    <property type="evidence" value="ECO:0007669"/>
    <property type="project" value="InterPro"/>
</dbReference>
<dbReference type="CDD" id="cd00130">
    <property type="entry name" value="PAS"/>
    <property type="match status" value="1"/>
</dbReference>
<evidence type="ECO:0000256" key="5">
    <source>
        <dbReference type="ARBA" id="ARBA00022553"/>
    </source>
</evidence>
<dbReference type="SUPFAM" id="SSF55874">
    <property type="entry name" value="ATPase domain of HSP90 chaperone/DNA topoisomerase II/histidine kinase"/>
    <property type="match status" value="1"/>
</dbReference>
<dbReference type="EMBL" id="JACCBG010000001">
    <property type="protein sequence ID" value="NYD42148.1"/>
    <property type="molecule type" value="Genomic_DNA"/>
</dbReference>
<dbReference type="InterPro" id="IPR033463">
    <property type="entry name" value="sCache_3"/>
</dbReference>
<dbReference type="InterPro" id="IPR005467">
    <property type="entry name" value="His_kinase_dom"/>
</dbReference>
<evidence type="ECO:0000313" key="17">
    <source>
        <dbReference type="EMBL" id="NYD42148.1"/>
    </source>
</evidence>
<keyword evidence="7 15" id="KW-0812">Transmembrane</keyword>
<evidence type="ECO:0000313" key="18">
    <source>
        <dbReference type="Proteomes" id="UP000535511"/>
    </source>
</evidence>
<evidence type="ECO:0000256" key="12">
    <source>
        <dbReference type="ARBA" id="ARBA00023012"/>
    </source>
</evidence>
<proteinExistence type="predicted"/>
<comment type="catalytic activity">
    <reaction evidence="1">
        <text>ATP + protein L-histidine = ADP + protein N-phospho-L-histidine.</text>
        <dbReference type="EC" id="2.7.13.3"/>
    </reaction>
</comment>
<name>A0A7Y9E6J9_9ACTN</name>
<dbReference type="PANTHER" id="PTHR44936:SF9">
    <property type="entry name" value="SENSOR PROTEIN CREC"/>
    <property type="match status" value="1"/>
</dbReference>
<dbReference type="InterPro" id="IPR029151">
    <property type="entry name" value="Sensor-like_sf"/>
</dbReference>
<evidence type="ECO:0000256" key="11">
    <source>
        <dbReference type="ARBA" id="ARBA00022989"/>
    </source>
</evidence>
<keyword evidence="12" id="KW-0902">Two-component regulatory system</keyword>